<sequence>MNRMRGGFLAILVLAALVIAGCTTPLEPNDTGETTPVTTGPAEAGQTQNVSDAGEKEEILGRFAVTVTDEAADLGQVSSISMQVESIRLHNATAGWQELSFTPKTIDLAQLRQDAAELPLVDTYVAEGAYDRIELVFSNPTVVDAAGAQSATMPSTEFTVTTNLTVTMDAAAVVRFDFLADQSLFVTQNGEYVIAPVANVTAFSGVGVISIGENQVDIGGGTVTGQETVGMNADGTVQPGGGIPPEATLVVEDGQVRAVSGSGNQTG</sequence>
<dbReference type="PROSITE" id="PS51257">
    <property type="entry name" value="PROKAR_LIPOPROTEIN"/>
    <property type="match status" value="1"/>
</dbReference>
<protein>
    <recommendedName>
        <fullName evidence="2">DUF4382 domain-containing protein</fullName>
    </recommendedName>
</protein>
<evidence type="ECO:0000259" key="2">
    <source>
        <dbReference type="Pfam" id="PF14321"/>
    </source>
</evidence>
<gene>
    <name evidence="3" type="ORF">ABH15_02335</name>
</gene>
<keyword evidence="4" id="KW-1185">Reference proteome</keyword>
<dbReference type="RefSeq" id="WP_128692749.1">
    <property type="nucleotide sequence ID" value="NZ_LHQS01000001.1"/>
</dbReference>
<feature type="domain" description="DUF4382" evidence="2">
    <location>
        <begin position="61"/>
        <end position="196"/>
    </location>
</feature>
<dbReference type="Proteomes" id="UP000290932">
    <property type="component" value="Unassembled WGS sequence"/>
</dbReference>
<evidence type="ECO:0000313" key="4">
    <source>
        <dbReference type="Proteomes" id="UP000290932"/>
    </source>
</evidence>
<dbReference type="Pfam" id="PF14321">
    <property type="entry name" value="DUF4382"/>
    <property type="match status" value="1"/>
</dbReference>
<dbReference type="EMBL" id="LHQS01000001">
    <property type="protein sequence ID" value="RXE56994.1"/>
    <property type="molecule type" value="Genomic_DNA"/>
</dbReference>
<dbReference type="InterPro" id="IPR025491">
    <property type="entry name" value="DUF4382"/>
</dbReference>
<name>A0A498H5J7_9EURY</name>
<accession>A0A498H5J7</accession>
<evidence type="ECO:0000256" key="1">
    <source>
        <dbReference type="SAM" id="MobiDB-lite"/>
    </source>
</evidence>
<organism evidence="3 4">
    <name type="scientific">Methanoculleus taiwanensis</name>
    <dbReference type="NCBI Taxonomy" id="1550565"/>
    <lineage>
        <taxon>Archaea</taxon>
        <taxon>Methanobacteriati</taxon>
        <taxon>Methanobacteriota</taxon>
        <taxon>Stenosarchaea group</taxon>
        <taxon>Methanomicrobia</taxon>
        <taxon>Methanomicrobiales</taxon>
        <taxon>Methanomicrobiaceae</taxon>
        <taxon>Methanoculleus</taxon>
    </lineage>
</organism>
<comment type="caution">
    <text evidence="3">The sequence shown here is derived from an EMBL/GenBank/DDBJ whole genome shotgun (WGS) entry which is preliminary data.</text>
</comment>
<feature type="region of interest" description="Disordered" evidence="1">
    <location>
        <begin position="25"/>
        <end position="53"/>
    </location>
</feature>
<evidence type="ECO:0000313" key="3">
    <source>
        <dbReference type="EMBL" id="RXE56994.1"/>
    </source>
</evidence>
<reference evidence="3 4" key="1">
    <citation type="journal article" date="2015" name="Int. J. Syst. Evol. Microbiol.">
        <title>Methanoculleus taiwanensis sp. nov., a methanogen isolated from deep marine sediment at the deformation front area near Taiwan.</title>
        <authorList>
            <person name="Weng C.Y."/>
            <person name="Chen S.C."/>
            <person name="Lai M.C."/>
            <person name="Wu S.Y."/>
            <person name="Lin S."/>
            <person name="Yang T.F."/>
            <person name="Chen P.C."/>
        </authorList>
    </citation>
    <scope>NUCLEOTIDE SEQUENCE [LARGE SCALE GENOMIC DNA]</scope>
    <source>
        <strain evidence="3 4">CYW4</strain>
    </source>
</reference>
<dbReference type="AlphaFoldDB" id="A0A498H5J7"/>
<proteinExistence type="predicted"/>